<dbReference type="RefSeq" id="WP_052274793.1">
    <property type="nucleotide sequence ID" value="NZ_CP014327.1"/>
</dbReference>
<keyword evidence="1" id="KW-0812">Transmembrane</keyword>
<reference evidence="2 3" key="1">
    <citation type="submission" date="2016-02" db="EMBL/GenBank/DDBJ databases">
        <title>Complete genome sequence of Halocynthiibacter arcticus PAMC 20958t from arctic marine sediment.</title>
        <authorList>
            <person name="Lee Y.M."/>
            <person name="Baek K."/>
            <person name="Lee H.K."/>
            <person name="Shin S.C."/>
        </authorList>
    </citation>
    <scope>NUCLEOTIDE SEQUENCE [LARGE SCALE GENOMIC DNA]</scope>
    <source>
        <strain evidence="2">PAMC 20958</strain>
    </source>
</reference>
<gene>
    <name evidence="2" type="ORF">RC74_09000</name>
</gene>
<sequence>MRLNVIGACAAVLLLVISDWLHLPEAFGAHPYWSGKVLFIGGVIGILGASVFAVFGSHIRMVIPLFLFDTVLVFGAISAYMGKMKFAESYVENALAGQFWFLGWIAIAAGMSGLIATAARYLWRSSDV</sequence>
<proteinExistence type="predicted"/>
<dbReference type="EMBL" id="CP014327">
    <property type="protein sequence ID" value="AML51373.1"/>
    <property type="molecule type" value="Genomic_DNA"/>
</dbReference>
<evidence type="ECO:0000256" key="1">
    <source>
        <dbReference type="SAM" id="Phobius"/>
    </source>
</evidence>
<feature type="transmembrane region" description="Helical" evidence="1">
    <location>
        <begin position="38"/>
        <end position="55"/>
    </location>
</feature>
<feature type="transmembrane region" description="Helical" evidence="1">
    <location>
        <begin position="62"/>
        <end position="81"/>
    </location>
</feature>
<feature type="transmembrane region" description="Helical" evidence="1">
    <location>
        <begin position="101"/>
        <end position="123"/>
    </location>
</feature>
<dbReference type="Proteomes" id="UP000070371">
    <property type="component" value="Chromosome"/>
</dbReference>
<evidence type="ECO:0000313" key="3">
    <source>
        <dbReference type="Proteomes" id="UP000070371"/>
    </source>
</evidence>
<dbReference type="STRING" id="1579316.RC74_09000"/>
<dbReference type="KEGG" id="hat:RC74_09000"/>
<evidence type="ECO:0000313" key="2">
    <source>
        <dbReference type="EMBL" id="AML51373.1"/>
    </source>
</evidence>
<keyword evidence="1" id="KW-0472">Membrane</keyword>
<keyword evidence="3" id="KW-1185">Reference proteome</keyword>
<protein>
    <submittedName>
        <fullName evidence="2">Uncharacterized protein</fullName>
    </submittedName>
</protein>
<organism evidence="2 3">
    <name type="scientific">Falsihalocynthiibacter arcticus</name>
    <dbReference type="NCBI Taxonomy" id="1579316"/>
    <lineage>
        <taxon>Bacteria</taxon>
        <taxon>Pseudomonadati</taxon>
        <taxon>Pseudomonadota</taxon>
        <taxon>Alphaproteobacteria</taxon>
        <taxon>Rhodobacterales</taxon>
        <taxon>Roseobacteraceae</taxon>
        <taxon>Falsihalocynthiibacter</taxon>
    </lineage>
</organism>
<name>A0A126UZ89_9RHOB</name>
<accession>A0A126UZ89</accession>
<dbReference type="AlphaFoldDB" id="A0A126UZ89"/>
<dbReference type="OrthoDB" id="7857583at2"/>
<keyword evidence="1" id="KW-1133">Transmembrane helix</keyword>